<accession>A0A0P1AJF0</accession>
<name>A0A0P1AJF0_PLAHL</name>
<evidence type="ECO:0000313" key="2">
    <source>
        <dbReference type="EMBL" id="CEG41478.1"/>
    </source>
</evidence>
<reference evidence="3" key="1">
    <citation type="submission" date="2014-09" db="EMBL/GenBank/DDBJ databases">
        <authorList>
            <person name="Sharma Rahul"/>
            <person name="Thines Marco"/>
        </authorList>
    </citation>
    <scope>NUCLEOTIDE SEQUENCE [LARGE SCALE GENOMIC DNA]</scope>
</reference>
<keyword evidence="3" id="KW-1185">Reference proteome</keyword>
<sequence length="106" mass="11278">MSDMPTGSGVKRGNINRSGTRFGEAECMPGTSVQGGGHNDCDCDQWQPSTQIAVRNALVKLGVMRTAYSVNGTCSLAEADEYDLGAVVEGEKSFVPFNADPIVYEI</sequence>
<dbReference type="EMBL" id="CCYD01000553">
    <property type="protein sequence ID" value="CEG41478.1"/>
    <property type="molecule type" value="Genomic_DNA"/>
</dbReference>
<dbReference type="AlphaFoldDB" id="A0A0P1AJF0"/>
<feature type="region of interest" description="Disordered" evidence="1">
    <location>
        <begin position="1"/>
        <end position="38"/>
    </location>
</feature>
<evidence type="ECO:0000256" key="1">
    <source>
        <dbReference type="SAM" id="MobiDB-lite"/>
    </source>
</evidence>
<evidence type="ECO:0000313" key="3">
    <source>
        <dbReference type="Proteomes" id="UP000054928"/>
    </source>
</evidence>
<organism evidence="2 3">
    <name type="scientific">Plasmopara halstedii</name>
    <name type="common">Downy mildew of sunflower</name>
    <dbReference type="NCBI Taxonomy" id="4781"/>
    <lineage>
        <taxon>Eukaryota</taxon>
        <taxon>Sar</taxon>
        <taxon>Stramenopiles</taxon>
        <taxon>Oomycota</taxon>
        <taxon>Peronosporomycetes</taxon>
        <taxon>Peronosporales</taxon>
        <taxon>Peronosporaceae</taxon>
        <taxon>Plasmopara</taxon>
    </lineage>
</organism>
<dbReference type="GeneID" id="36406875"/>
<dbReference type="OrthoDB" id="2156393at2759"/>
<proteinExistence type="predicted"/>
<dbReference type="Proteomes" id="UP000054928">
    <property type="component" value="Unassembled WGS sequence"/>
</dbReference>
<dbReference type="RefSeq" id="XP_024577847.1">
    <property type="nucleotide sequence ID" value="XM_024727252.1"/>
</dbReference>
<protein>
    <submittedName>
        <fullName evidence="2">Uncharacterized protein</fullName>
    </submittedName>
</protein>